<dbReference type="EMBL" id="DSVI01000018">
    <property type="protein sequence ID" value="HGT48650.1"/>
    <property type="molecule type" value="Genomic_DNA"/>
</dbReference>
<dbReference type="InterPro" id="IPR038619">
    <property type="entry name" value="MraZ_sf"/>
</dbReference>
<keyword evidence="5 7" id="KW-0238">DNA-binding</keyword>
<keyword evidence="4 7" id="KW-0805">Transcription regulation</keyword>
<comment type="subcellular location">
    <subcellularLocation>
        <location evidence="7">Cytoplasm</location>
        <location evidence="7">Nucleoid</location>
    </subcellularLocation>
</comment>
<evidence type="ECO:0000256" key="2">
    <source>
        <dbReference type="ARBA" id="ARBA00022490"/>
    </source>
</evidence>
<evidence type="ECO:0000256" key="4">
    <source>
        <dbReference type="ARBA" id="ARBA00023015"/>
    </source>
</evidence>
<dbReference type="PANTHER" id="PTHR34701">
    <property type="entry name" value="TRANSCRIPTIONAL REGULATOR MRAZ"/>
    <property type="match status" value="1"/>
</dbReference>
<dbReference type="PANTHER" id="PTHR34701:SF1">
    <property type="entry name" value="TRANSCRIPTIONAL REGULATOR MRAZ"/>
    <property type="match status" value="1"/>
</dbReference>
<feature type="domain" description="SpoVT-AbrB" evidence="8">
    <location>
        <begin position="5"/>
        <end position="51"/>
    </location>
</feature>
<dbReference type="SUPFAM" id="SSF89447">
    <property type="entry name" value="AbrB/MazE/MraZ-like"/>
    <property type="match status" value="1"/>
</dbReference>
<dbReference type="Pfam" id="PF02381">
    <property type="entry name" value="MraZ"/>
    <property type="match status" value="2"/>
</dbReference>
<evidence type="ECO:0000256" key="7">
    <source>
        <dbReference type="HAMAP-Rule" id="MF_01008"/>
    </source>
</evidence>
<dbReference type="CDD" id="cd16321">
    <property type="entry name" value="MraZ_C"/>
    <property type="match status" value="1"/>
</dbReference>
<name>A0A7V3E6Y4_9BACT</name>
<dbReference type="GO" id="GO:0000976">
    <property type="term" value="F:transcription cis-regulatory region binding"/>
    <property type="evidence" value="ECO:0007669"/>
    <property type="project" value="TreeGrafter"/>
</dbReference>
<keyword evidence="3" id="KW-0677">Repeat</keyword>
<dbReference type="HAMAP" id="MF_01008">
    <property type="entry name" value="MraZ"/>
    <property type="match status" value="1"/>
</dbReference>
<accession>A0A7V3E6Y4</accession>
<dbReference type="OMA" id="ECELDGN"/>
<dbReference type="EMBL" id="DSUJ01000008">
    <property type="protein sequence ID" value="HFI90723.1"/>
    <property type="molecule type" value="Genomic_DNA"/>
</dbReference>
<comment type="caution">
    <text evidence="9">The sequence shown here is derived from an EMBL/GenBank/DDBJ whole genome shotgun (WGS) entry which is preliminary data.</text>
</comment>
<dbReference type="InterPro" id="IPR037914">
    <property type="entry name" value="SpoVT-AbrB_sf"/>
</dbReference>
<comment type="similarity">
    <text evidence="7">Belongs to the MraZ family.</text>
</comment>
<evidence type="ECO:0000313" key="10">
    <source>
        <dbReference type="EMBL" id="HGT48650.1"/>
    </source>
</evidence>
<evidence type="ECO:0000256" key="5">
    <source>
        <dbReference type="ARBA" id="ARBA00023125"/>
    </source>
</evidence>
<protein>
    <recommendedName>
        <fullName evidence="1 7">Transcriptional regulator MraZ</fullName>
    </recommendedName>
</protein>
<dbReference type="PROSITE" id="PS51740">
    <property type="entry name" value="SPOVT_ABRB"/>
    <property type="match status" value="2"/>
</dbReference>
<dbReference type="InterPro" id="IPR020603">
    <property type="entry name" value="MraZ_dom"/>
</dbReference>
<dbReference type="GO" id="GO:2000143">
    <property type="term" value="P:negative regulation of DNA-templated transcription initiation"/>
    <property type="evidence" value="ECO:0007669"/>
    <property type="project" value="TreeGrafter"/>
</dbReference>
<keyword evidence="6 7" id="KW-0804">Transcription</keyword>
<gene>
    <name evidence="7 9" type="primary">mraZ</name>
    <name evidence="9" type="ORF">ENS31_04215</name>
    <name evidence="10" type="ORF">ENS56_11480</name>
</gene>
<feature type="domain" description="SpoVT-AbrB" evidence="8">
    <location>
        <begin position="80"/>
        <end position="123"/>
    </location>
</feature>
<dbReference type="NCBIfam" id="TIGR00242">
    <property type="entry name" value="division/cell wall cluster transcriptional repressor MraZ"/>
    <property type="match status" value="1"/>
</dbReference>
<dbReference type="Gene3D" id="3.40.1550.20">
    <property type="entry name" value="Transcriptional regulator MraZ domain"/>
    <property type="match status" value="1"/>
</dbReference>
<comment type="subunit">
    <text evidence="7">Forms oligomers.</text>
</comment>
<dbReference type="AlphaFoldDB" id="A0A7V3E6Y4"/>
<evidence type="ECO:0000256" key="1">
    <source>
        <dbReference type="ARBA" id="ARBA00013860"/>
    </source>
</evidence>
<sequence>MFKGQFTYSIDNKGRISIPAKLRKHISPEANDTFVMTRGLSSCIDLYPMDEWLKIEEKLLQLNSFSESEARFLRMISQYASEDKMDSQARILIPQNLLEYAKIENEVLILGALRKIEVWNPKVFENYLNSSPESYEEIAAKVMASR</sequence>
<dbReference type="GO" id="GO:0009295">
    <property type="term" value="C:nucleoid"/>
    <property type="evidence" value="ECO:0007669"/>
    <property type="project" value="UniProtKB-SubCell"/>
</dbReference>
<evidence type="ECO:0000256" key="3">
    <source>
        <dbReference type="ARBA" id="ARBA00022737"/>
    </source>
</evidence>
<reference evidence="9" key="1">
    <citation type="journal article" date="2020" name="mSystems">
        <title>Genome- and Community-Level Interaction Insights into Carbon Utilization and Element Cycling Functions of Hydrothermarchaeota in Hydrothermal Sediment.</title>
        <authorList>
            <person name="Zhou Z."/>
            <person name="Liu Y."/>
            <person name="Xu W."/>
            <person name="Pan J."/>
            <person name="Luo Z.H."/>
            <person name="Li M."/>
        </authorList>
    </citation>
    <scope>NUCLEOTIDE SEQUENCE [LARGE SCALE GENOMIC DNA]</scope>
    <source>
        <strain evidence="9">SpSt-479</strain>
        <strain evidence="10">SpSt-500</strain>
    </source>
</reference>
<dbReference type="CDD" id="cd16320">
    <property type="entry name" value="MraZ_N"/>
    <property type="match status" value="1"/>
</dbReference>
<proteinExistence type="inferred from homology"/>
<organism evidence="9">
    <name type="scientific">Ignavibacterium album</name>
    <dbReference type="NCBI Taxonomy" id="591197"/>
    <lineage>
        <taxon>Bacteria</taxon>
        <taxon>Pseudomonadati</taxon>
        <taxon>Ignavibacteriota</taxon>
        <taxon>Ignavibacteria</taxon>
        <taxon>Ignavibacteriales</taxon>
        <taxon>Ignavibacteriaceae</taxon>
        <taxon>Ignavibacterium</taxon>
    </lineage>
</organism>
<evidence type="ECO:0000259" key="8">
    <source>
        <dbReference type="PROSITE" id="PS51740"/>
    </source>
</evidence>
<dbReference type="GO" id="GO:0005737">
    <property type="term" value="C:cytoplasm"/>
    <property type="evidence" value="ECO:0007669"/>
    <property type="project" value="UniProtKB-UniRule"/>
</dbReference>
<evidence type="ECO:0000313" key="9">
    <source>
        <dbReference type="EMBL" id="HFI90723.1"/>
    </source>
</evidence>
<keyword evidence="2 7" id="KW-0963">Cytoplasm</keyword>
<dbReference type="InterPro" id="IPR007159">
    <property type="entry name" value="SpoVT-AbrB_dom"/>
</dbReference>
<dbReference type="InterPro" id="IPR035642">
    <property type="entry name" value="MraZ_N"/>
</dbReference>
<evidence type="ECO:0000256" key="6">
    <source>
        <dbReference type="ARBA" id="ARBA00023163"/>
    </source>
</evidence>
<dbReference type="InterPro" id="IPR003444">
    <property type="entry name" value="MraZ"/>
</dbReference>
<dbReference type="RefSeq" id="WP_014561067.1">
    <property type="nucleotide sequence ID" value="NZ_BTUY01000026.1"/>
</dbReference>
<dbReference type="GO" id="GO:0003700">
    <property type="term" value="F:DNA-binding transcription factor activity"/>
    <property type="evidence" value="ECO:0007669"/>
    <property type="project" value="UniProtKB-UniRule"/>
</dbReference>
<dbReference type="InterPro" id="IPR035644">
    <property type="entry name" value="MraZ_C"/>
</dbReference>